<dbReference type="EMBL" id="CP140152">
    <property type="protein sequence ID" value="WQH05700.1"/>
    <property type="molecule type" value="Genomic_DNA"/>
</dbReference>
<feature type="chain" id="PRO_5045898865" description="Flagellar protein" evidence="8">
    <location>
        <begin position="20"/>
        <end position="251"/>
    </location>
</feature>
<evidence type="ECO:0000256" key="4">
    <source>
        <dbReference type="ARBA" id="ARBA00023136"/>
    </source>
</evidence>
<evidence type="ECO:0000313" key="9">
    <source>
        <dbReference type="EMBL" id="WQH05700.1"/>
    </source>
</evidence>
<dbReference type="PANTHER" id="PTHR38766:SF1">
    <property type="entry name" value="FLAGELLAR PROTEIN FLIO"/>
    <property type="match status" value="1"/>
</dbReference>
<keyword evidence="9" id="KW-0969">Cilium</keyword>
<keyword evidence="8" id="KW-0732">Signal</keyword>
<evidence type="ECO:0000256" key="3">
    <source>
        <dbReference type="ARBA" id="ARBA00022989"/>
    </source>
</evidence>
<evidence type="ECO:0000256" key="1">
    <source>
        <dbReference type="ARBA" id="ARBA00022475"/>
    </source>
</evidence>
<dbReference type="PANTHER" id="PTHR38766">
    <property type="entry name" value="FLAGELLAR PROTEIN FLIO"/>
    <property type="match status" value="1"/>
</dbReference>
<feature type="signal peptide" evidence="8">
    <location>
        <begin position="1"/>
        <end position="19"/>
    </location>
</feature>
<keyword evidence="4 7" id="KW-0472">Membrane</keyword>
<organism evidence="9 10">
    <name type="scientific">Duganella zoogloeoides</name>
    <dbReference type="NCBI Taxonomy" id="75659"/>
    <lineage>
        <taxon>Bacteria</taxon>
        <taxon>Pseudomonadati</taxon>
        <taxon>Pseudomonadota</taxon>
        <taxon>Betaproteobacteria</taxon>
        <taxon>Burkholderiales</taxon>
        <taxon>Oxalobacteraceae</taxon>
        <taxon>Telluria group</taxon>
        <taxon>Duganella</taxon>
    </lineage>
</organism>
<sequence>MKQTSVSPLASLISTAALAALAAMATLAGAPALAQQAAPAAAKPAPAAASAAPAIAPAAAPAATTAAPDYAPATAPAAIPAAPASSTATSPGNDPAADAATVPATTATANDTTTAPNPARAPLGVPAAPYSNAATGGGLMQTTFALAFVIALLLGGAWVLKRFGPRSFGGGNNTVKLVGALSVGARERIIVVEVGEQWIVVGASPGRMNALATMARQEAPEVVPGSQPMAAPANFADWIKHTIDKRNNSKQ</sequence>
<dbReference type="InterPro" id="IPR052205">
    <property type="entry name" value="FliO/MopB"/>
</dbReference>
<evidence type="ECO:0000256" key="2">
    <source>
        <dbReference type="ARBA" id="ARBA00022692"/>
    </source>
</evidence>
<evidence type="ECO:0000256" key="7">
    <source>
        <dbReference type="RuleBase" id="RU362064"/>
    </source>
</evidence>
<keyword evidence="9" id="KW-0282">Flagellum</keyword>
<name>A0ABZ0Y0Z7_9BURK</name>
<evidence type="ECO:0000256" key="8">
    <source>
        <dbReference type="SAM" id="SignalP"/>
    </source>
</evidence>
<keyword evidence="9" id="KW-0966">Cell projection</keyword>
<dbReference type="Proteomes" id="UP001326110">
    <property type="component" value="Chromosome"/>
</dbReference>
<protein>
    <recommendedName>
        <fullName evidence="7">Flagellar protein</fullName>
    </recommendedName>
</protein>
<evidence type="ECO:0000256" key="6">
    <source>
        <dbReference type="ARBA" id="ARBA00037937"/>
    </source>
</evidence>
<dbReference type="InterPro" id="IPR022781">
    <property type="entry name" value="Flagellar_biosynth_FliO"/>
</dbReference>
<evidence type="ECO:0000313" key="10">
    <source>
        <dbReference type="Proteomes" id="UP001326110"/>
    </source>
</evidence>
<comment type="subcellular location">
    <subcellularLocation>
        <location evidence="7">Cell membrane</location>
    </subcellularLocation>
    <subcellularLocation>
        <location evidence="7">Bacterial flagellum basal body</location>
    </subcellularLocation>
</comment>
<comment type="similarity">
    <text evidence="6 7">Belongs to the FliO/MopB family.</text>
</comment>
<proteinExistence type="inferred from homology"/>
<feature type="transmembrane region" description="Helical" evidence="7">
    <location>
        <begin position="139"/>
        <end position="160"/>
    </location>
</feature>
<accession>A0ABZ0Y0Z7</accession>
<gene>
    <name evidence="9" type="primary">fliO</name>
    <name evidence="9" type="ORF">SR858_05000</name>
</gene>
<keyword evidence="5 7" id="KW-0975">Bacterial flagellum</keyword>
<dbReference type="RefSeq" id="WP_019922833.1">
    <property type="nucleotide sequence ID" value="NZ_CP140152.1"/>
</dbReference>
<evidence type="ECO:0000256" key="5">
    <source>
        <dbReference type="ARBA" id="ARBA00023143"/>
    </source>
</evidence>
<keyword evidence="3 7" id="KW-1133">Transmembrane helix</keyword>
<reference evidence="9 10" key="1">
    <citation type="submission" date="2023-11" db="EMBL/GenBank/DDBJ databases">
        <title>MicrobeMod: A computational toolkit for identifying prokaryotic methylation and restriction-modification with nanopore sequencing.</title>
        <authorList>
            <person name="Crits-Christoph A."/>
            <person name="Kang S.C."/>
            <person name="Lee H."/>
            <person name="Ostrov N."/>
        </authorList>
    </citation>
    <scope>NUCLEOTIDE SEQUENCE [LARGE SCALE GENOMIC DNA]</scope>
    <source>
        <strain evidence="9 10">ATCC 25935</strain>
    </source>
</reference>
<dbReference type="Pfam" id="PF04347">
    <property type="entry name" value="FliO"/>
    <property type="match status" value="1"/>
</dbReference>
<keyword evidence="10" id="KW-1185">Reference proteome</keyword>
<keyword evidence="1 7" id="KW-1003">Cell membrane</keyword>
<dbReference type="NCBIfam" id="TIGR03500">
    <property type="entry name" value="FliO_TIGR"/>
    <property type="match status" value="1"/>
</dbReference>
<keyword evidence="2 7" id="KW-0812">Transmembrane</keyword>